<dbReference type="AlphaFoldDB" id="A0A7W9F0G6"/>
<reference evidence="8 9" key="1">
    <citation type="submission" date="2020-08" db="EMBL/GenBank/DDBJ databases">
        <title>Genomic Encyclopedia of Type Strains, Phase IV (KMG-IV): sequencing the most valuable type-strain genomes for metagenomic binning, comparative biology and taxonomic classification.</title>
        <authorList>
            <person name="Goeker M."/>
        </authorList>
    </citation>
    <scope>NUCLEOTIDE SEQUENCE [LARGE SCALE GENOMIC DNA]</scope>
    <source>
        <strain evidence="8 9">DSM 103336</strain>
    </source>
</reference>
<evidence type="ECO:0000256" key="3">
    <source>
        <dbReference type="ARBA" id="ARBA00022723"/>
    </source>
</evidence>
<dbReference type="HAMAP" id="MF_00009">
    <property type="entry name" value="Endoribonucl_YbeY"/>
    <property type="match status" value="1"/>
</dbReference>
<protein>
    <recommendedName>
        <fullName evidence="7">Endoribonuclease YbeY</fullName>
        <ecNumber evidence="7">3.1.-.-</ecNumber>
    </recommendedName>
</protein>
<comment type="function">
    <text evidence="7">Single strand-specific metallo-endoribonuclease involved in late-stage 70S ribosome quality control and in maturation of the 3' terminus of the 16S rRNA.</text>
</comment>
<dbReference type="GO" id="GO:0006364">
    <property type="term" value="P:rRNA processing"/>
    <property type="evidence" value="ECO:0007669"/>
    <property type="project" value="UniProtKB-UniRule"/>
</dbReference>
<evidence type="ECO:0000256" key="6">
    <source>
        <dbReference type="ARBA" id="ARBA00022833"/>
    </source>
</evidence>
<dbReference type="GO" id="GO:0004222">
    <property type="term" value="F:metalloendopeptidase activity"/>
    <property type="evidence" value="ECO:0007669"/>
    <property type="project" value="InterPro"/>
</dbReference>
<evidence type="ECO:0000256" key="2">
    <source>
        <dbReference type="ARBA" id="ARBA00022722"/>
    </source>
</evidence>
<dbReference type="GO" id="GO:0005737">
    <property type="term" value="C:cytoplasm"/>
    <property type="evidence" value="ECO:0007669"/>
    <property type="project" value="UniProtKB-SubCell"/>
</dbReference>
<comment type="cofactor">
    <cofactor evidence="7">
        <name>Zn(2+)</name>
        <dbReference type="ChEBI" id="CHEBI:29105"/>
    </cofactor>
    <text evidence="7">Binds 1 zinc ion.</text>
</comment>
<dbReference type="Proteomes" id="UP000546701">
    <property type="component" value="Unassembled WGS sequence"/>
</dbReference>
<keyword evidence="2 7" id="KW-0540">Nuclease</keyword>
<comment type="similarity">
    <text evidence="1 7">Belongs to the endoribonuclease YbeY family.</text>
</comment>
<dbReference type="GO" id="GO:0004521">
    <property type="term" value="F:RNA endonuclease activity"/>
    <property type="evidence" value="ECO:0007669"/>
    <property type="project" value="UniProtKB-UniRule"/>
</dbReference>
<sequence length="169" mass="18034">MIEVAISPEEGWSGPTDWQALADRAVATALRHSPYAELLDADALVEVSVRFTDDDEVQGLNGSYRAKDRPTNVLSFPMVQPDLLPGLANTDDGEILLGDIVLASGVCEREAAERGVPVETHATHLIVHGTLHLLGLDHLDEATGDAMEAVERAALAAIGIDDPYAVEDD</sequence>
<dbReference type="Pfam" id="PF02130">
    <property type="entry name" value="YbeY"/>
    <property type="match status" value="1"/>
</dbReference>
<dbReference type="SUPFAM" id="SSF55486">
    <property type="entry name" value="Metalloproteases ('zincins'), catalytic domain"/>
    <property type="match status" value="1"/>
</dbReference>
<evidence type="ECO:0000313" key="8">
    <source>
        <dbReference type="EMBL" id="MBB5728208.1"/>
    </source>
</evidence>
<gene>
    <name evidence="7" type="primary">ybeY</name>
    <name evidence="8" type="ORF">FHS99_000678</name>
</gene>
<feature type="binding site" evidence="7">
    <location>
        <position position="128"/>
    </location>
    <ligand>
        <name>Zn(2+)</name>
        <dbReference type="ChEBI" id="CHEBI:29105"/>
        <note>catalytic</note>
    </ligand>
</feature>
<keyword evidence="5 7" id="KW-0378">Hydrolase</keyword>
<evidence type="ECO:0000256" key="5">
    <source>
        <dbReference type="ARBA" id="ARBA00022801"/>
    </source>
</evidence>
<keyword evidence="7" id="KW-0963">Cytoplasm</keyword>
<keyword evidence="6 7" id="KW-0862">Zinc</keyword>
<keyword evidence="4 7" id="KW-0255">Endonuclease</keyword>
<evidence type="ECO:0000256" key="7">
    <source>
        <dbReference type="HAMAP-Rule" id="MF_00009"/>
    </source>
</evidence>
<keyword evidence="7" id="KW-0690">Ribosome biogenesis</keyword>
<name>A0A7W9F0G6_9SPHN</name>
<dbReference type="InterPro" id="IPR023091">
    <property type="entry name" value="MetalPrtase_cat_dom_sf_prd"/>
</dbReference>
<dbReference type="InterPro" id="IPR002036">
    <property type="entry name" value="YbeY"/>
</dbReference>
<organism evidence="8 9">
    <name type="scientific">Sphingomonas prati</name>
    <dbReference type="NCBI Taxonomy" id="1843237"/>
    <lineage>
        <taxon>Bacteria</taxon>
        <taxon>Pseudomonadati</taxon>
        <taxon>Pseudomonadota</taxon>
        <taxon>Alphaproteobacteria</taxon>
        <taxon>Sphingomonadales</taxon>
        <taxon>Sphingomonadaceae</taxon>
        <taxon>Sphingomonas</taxon>
    </lineage>
</organism>
<feature type="binding site" evidence="7">
    <location>
        <position position="132"/>
    </location>
    <ligand>
        <name>Zn(2+)</name>
        <dbReference type="ChEBI" id="CHEBI:29105"/>
        <note>catalytic</note>
    </ligand>
</feature>
<dbReference type="EC" id="3.1.-.-" evidence="7"/>
<feature type="binding site" evidence="7">
    <location>
        <position position="138"/>
    </location>
    <ligand>
        <name>Zn(2+)</name>
        <dbReference type="ChEBI" id="CHEBI:29105"/>
        <note>catalytic</note>
    </ligand>
</feature>
<dbReference type="Gene3D" id="3.40.390.30">
    <property type="entry name" value="Metalloproteases ('zincins'), catalytic domain"/>
    <property type="match status" value="1"/>
</dbReference>
<dbReference type="PANTHER" id="PTHR46986:SF1">
    <property type="entry name" value="ENDORIBONUCLEASE YBEY, CHLOROPLASTIC"/>
    <property type="match status" value="1"/>
</dbReference>
<evidence type="ECO:0000313" key="9">
    <source>
        <dbReference type="Proteomes" id="UP000546701"/>
    </source>
</evidence>
<proteinExistence type="inferred from homology"/>
<evidence type="ECO:0000256" key="1">
    <source>
        <dbReference type="ARBA" id="ARBA00010875"/>
    </source>
</evidence>
<keyword evidence="9" id="KW-1185">Reference proteome</keyword>
<dbReference type="GO" id="GO:0008270">
    <property type="term" value="F:zinc ion binding"/>
    <property type="evidence" value="ECO:0007669"/>
    <property type="project" value="UniProtKB-UniRule"/>
</dbReference>
<keyword evidence="3 7" id="KW-0479">Metal-binding</keyword>
<dbReference type="EMBL" id="JACIJR010000002">
    <property type="protein sequence ID" value="MBB5728208.1"/>
    <property type="molecule type" value="Genomic_DNA"/>
</dbReference>
<dbReference type="OrthoDB" id="9807740at2"/>
<keyword evidence="7" id="KW-0698">rRNA processing</keyword>
<dbReference type="RefSeq" id="WP_157177358.1">
    <property type="nucleotide sequence ID" value="NZ_BMJP01000001.1"/>
</dbReference>
<comment type="subcellular location">
    <subcellularLocation>
        <location evidence="7">Cytoplasm</location>
    </subcellularLocation>
</comment>
<evidence type="ECO:0000256" key="4">
    <source>
        <dbReference type="ARBA" id="ARBA00022759"/>
    </source>
</evidence>
<comment type="caution">
    <text evidence="8">The sequence shown here is derived from an EMBL/GenBank/DDBJ whole genome shotgun (WGS) entry which is preliminary data.</text>
</comment>
<dbReference type="PANTHER" id="PTHR46986">
    <property type="entry name" value="ENDORIBONUCLEASE YBEY, CHLOROPLASTIC"/>
    <property type="match status" value="1"/>
</dbReference>
<dbReference type="NCBIfam" id="TIGR00043">
    <property type="entry name" value="rRNA maturation RNase YbeY"/>
    <property type="match status" value="1"/>
</dbReference>
<accession>A0A7W9F0G6</accession>